<accession>A0AAU9MGB2</accession>
<dbReference type="PANTHER" id="PTHR21427:SF19">
    <property type="entry name" value="UBIQUINONE BIOSYNTHESIS PROTEIN COQ9, MITOCHONDRIAL"/>
    <property type="match status" value="1"/>
</dbReference>
<dbReference type="Proteomes" id="UP001157418">
    <property type="component" value="Unassembled WGS sequence"/>
</dbReference>
<dbReference type="AlphaFoldDB" id="A0AAU9MGB2"/>
<dbReference type="GO" id="GO:0006744">
    <property type="term" value="P:ubiquinone biosynthetic process"/>
    <property type="evidence" value="ECO:0007669"/>
    <property type="project" value="UniProtKB-UniRule"/>
</dbReference>
<evidence type="ECO:0000256" key="5">
    <source>
        <dbReference type="ARBA" id="ARBA00022946"/>
    </source>
</evidence>
<dbReference type="InterPro" id="IPR012762">
    <property type="entry name" value="Ubiq_biosynth_COQ9"/>
</dbReference>
<evidence type="ECO:0000313" key="11">
    <source>
        <dbReference type="EMBL" id="CAH1425315.1"/>
    </source>
</evidence>
<dbReference type="GO" id="GO:0005743">
    <property type="term" value="C:mitochondrial inner membrane"/>
    <property type="evidence" value="ECO:0007669"/>
    <property type="project" value="TreeGrafter"/>
</dbReference>
<evidence type="ECO:0000259" key="10">
    <source>
        <dbReference type="Pfam" id="PF08511"/>
    </source>
</evidence>
<comment type="function">
    <text evidence="8">Membrane-associated protein that warps the membrane surface to access and bind aromatic isoprenes with high specificity, including ubiquinone (CoQ) isoprene intermediates and presents them directly to Coq7, therefore facilitating the Coq7-mediated hydroxylase step. Participates in the biosynthesis of coenzyme Q, also named ubiquinone, an essential lipid-soluble electron transporter for aerobic cellular respiration.</text>
</comment>
<sequence>MYRSAAKRLLPYSYFSVKHCLQTSRLPITTPRFRFRFLSSATSDSPFPNGFNTNTTTSSSSTQTDEFHNPSDSGASRRTPPRANYEEEQARVLAASLLHVARLGWTEAAMIAGARDVGVSPSIVGVFSQKEGALVEYFMDECLKKLIDAIDSGELQLQDLVPSERIAKLVRYRLELQAPYISKWPQALSIQAQPSNFTTSFKQRAMLVDEFWHAVSDEGNGVDWYLKRTVLGGIYSTTEIYMLTDNSPDFNDTWVFLNERVRDAFDLKKTFQEVKYFAEAVGAGVGGSFQGFMKKDEDQEENITCGHVCIKSKILVMIMVNIEGLKYEVKVREISEWVPKIVNDDDDITDAKGEDRDDFDESSENESDDGGDSEHDNEYIVSEGILGTFEAKHPSIDAID</sequence>
<dbReference type="Pfam" id="PF08511">
    <property type="entry name" value="COQ9"/>
    <property type="match status" value="1"/>
</dbReference>
<dbReference type="InterPro" id="IPR013718">
    <property type="entry name" value="COQ9_C"/>
</dbReference>
<evidence type="ECO:0000256" key="7">
    <source>
        <dbReference type="ARBA" id="ARBA00023128"/>
    </source>
</evidence>
<comment type="pathway">
    <text evidence="2 8">Cofactor biosynthesis; ubiquinone biosynthesis.</text>
</comment>
<dbReference type="Gene3D" id="1.10.357.10">
    <property type="entry name" value="Tetracycline Repressor, domain 2"/>
    <property type="match status" value="1"/>
</dbReference>
<feature type="compositionally biased region" description="Acidic residues" evidence="9">
    <location>
        <begin position="356"/>
        <end position="371"/>
    </location>
</feature>
<keyword evidence="4 8" id="KW-0831">Ubiquinone biosynthesis</keyword>
<keyword evidence="5" id="KW-0809">Transit peptide</keyword>
<dbReference type="EMBL" id="CAKMRJ010002223">
    <property type="protein sequence ID" value="CAH1425315.1"/>
    <property type="molecule type" value="Genomic_DNA"/>
</dbReference>
<feature type="region of interest" description="Disordered" evidence="9">
    <location>
        <begin position="345"/>
        <end position="379"/>
    </location>
</feature>
<feature type="region of interest" description="Disordered" evidence="9">
    <location>
        <begin position="48"/>
        <end position="85"/>
    </location>
</feature>
<evidence type="ECO:0000256" key="3">
    <source>
        <dbReference type="ARBA" id="ARBA00010766"/>
    </source>
</evidence>
<comment type="caution">
    <text evidence="11">The sequence shown here is derived from an EMBL/GenBank/DDBJ whole genome shotgun (WGS) entry which is preliminary data.</text>
</comment>
<feature type="domain" description="COQ9 C-terminal" evidence="10">
    <location>
        <begin position="198"/>
        <end position="266"/>
    </location>
</feature>
<reference evidence="11 12" key="1">
    <citation type="submission" date="2022-01" db="EMBL/GenBank/DDBJ databases">
        <authorList>
            <person name="Xiong W."/>
            <person name="Schranz E."/>
        </authorList>
    </citation>
    <scope>NUCLEOTIDE SEQUENCE [LARGE SCALE GENOMIC DNA]</scope>
</reference>
<evidence type="ECO:0000313" key="12">
    <source>
        <dbReference type="Proteomes" id="UP001157418"/>
    </source>
</evidence>
<dbReference type="PANTHER" id="PTHR21427">
    <property type="entry name" value="UBIQUINONE BIOSYNTHESIS PROTEIN COQ9, MITOCHONDRIAL"/>
    <property type="match status" value="1"/>
</dbReference>
<gene>
    <name evidence="11" type="ORF">LVIROSA_LOCUS12465</name>
</gene>
<dbReference type="FunFam" id="1.10.357.10:FF:000004">
    <property type="entry name" value="Ubiquinone biosynthesis protein COQ9, mitochondrial"/>
    <property type="match status" value="1"/>
</dbReference>
<comment type="subcellular location">
    <subcellularLocation>
        <location evidence="1 8">Mitochondrion</location>
    </subcellularLocation>
</comment>
<evidence type="ECO:0000256" key="9">
    <source>
        <dbReference type="SAM" id="MobiDB-lite"/>
    </source>
</evidence>
<evidence type="ECO:0000256" key="4">
    <source>
        <dbReference type="ARBA" id="ARBA00022688"/>
    </source>
</evidence>
<evidence type="ECO:0000256" key="6">
    <source>
        <dbReference type="ARBA" id="ARBA00023121"/>
    </source>
</evidence>
<feature type="compositionally biased region" description="Low complexity" evidence="9">
    <location>
        <begin position="52"/>
        <end position="62"/>
    </location>
</feature>
<evidence type="ECO:0000256" key="2">
    <source>
        <dbReference type="ARBA" id="ARBA00004749"/>
    </source>
</evidence>
<organism evidence="11 12">
    <name type="scientific">Lactuca virosa</name>
    <dbReference type="NCBI Taxonomy" id="75947"/>
    <lineage>
        <taxon>Eukaryota</taxon>
        <taxon>Viridiplantae</taxon>
        <taxon>Streptophyta</taxon>
        <taxon>Embryophyta</taxon>
        <taxon>Tracheophyta</taxon>
        <taxon>Spermatophyta</taxon>
        <taxon>Magnoliopsida</taxon>
        <taxon>eudicotyledons</taxon>
        <taxon>Gunneridae</taxon>
        <taxon>Pentapetalae</taxon>
        <taxon>asterids</taxon>
        <taxon>campanulids</taxon>
        <taxon>Asterales</taxon>
        <taxon>Asteraceae</taxon>
        <taxon>Cichorioideae</taxon>
        <taxon>Cichorieae</taxon>
        <taxon>Lactucinae</taxon>
        <taxon>Lactuca</taxon>
    </lineage>
</organism>
<keyword evidence="12" id="KW-1185">Reference proteome</keyword>
<evidence type="ECO:0000256" key="8">
    <source>
        <dbReference type="RuleBase" id="RU366063"/>
    </source>
</evidence>
<evidence type="ECO:0000256" key="1">
    <source>
        <dbReference type="ARBA" id="ARBA00004173"/>
    </source>
</evidence>
<name>A0AAU9MGB2_9ASTR</name>
<proteinExistence type="inferred from homology"/>
<dbReference type="GO" id="GO:0008289">
    <property type="term" value="F:lipid binding"/>
    <property type="evidence" value="ECO:0007669"/>
    <property type="project" value="UniProtKB-UniRule"/>
</dbReference>
<comment type="similarity">
    <text evidence="3 8">Belongs to the COQ9 family.</text>
</comment>
<keyword evidence="6 8" id="KW-0446">Lipid-binding</keyword>
<dbReference type="NCBIfam" id="TIGR02396">
    <property type="entry name" value="diverge_rpsU"/>
    <property type="match status" value="1"/>
</dbReference>
<keyword evidence="7 8" id="KW-0496">Mitochondrion</keyword>
<protein>
    <recommendedName>
        <fullName evidence="8">Ubiquinone biosynthesis protein</fullName>
    </recommendedName>
</protein>